<gene>
    <name evidence="1" type="ORF">PHMEG_00033478</name>
</gene>
<keyword evidence="2" id="KW-1185">Reference proteome</keyword>
<accession>A0A225UT89</accession>
<organism evidence="1 2">
    <name type="scientific">Phytophthora megakarya</name>
    <dbReference type="NCBI Taxonomy" id="4795"/>
    <lineage>
        <taxon>Eukaryota</taxon>
        <taxon>Sar</taxon>
        <taxon>Stramenopiles</taxon>
        <taxon>Oomycota</taxon>
        <taxon>Peronosporomycetes</taxon>
        <taxon>Peronosporales</taxon>
        <taxon>Peronosporaceae</taxon>
        <taxon>Phytophthora</taxon>
    </lineage>
</organism>
<evidence type="ECO:0000313" key="1">
    <source>
        <dbReference type="EMBL" id="OWY96290.1"/>
    </source>
</evidence>
<comment type="caution">
    <text evidence="1">The sequence shown here is derived from an EMBL/GenBank/DDBJ whole genome shotgun (WGS) entry which is preliminary data.</text>
</comment>
<proteinExistence type="predicted"/>
<name>A0A225UT89_9STRA</name>
<sequence length="337" mass="37850">MGTKRGRIVISARRPGGRRRTSTKVIGGRGRPRNPWVEWLYPRLLEEFDRLRKLGVKLEPPLLLQLAKEILSDNTDGYYARSVDDKGALIINKITSRWVQTFMEAHQIVLRTQSGKKQLSAAKILHIEKSVAFHLGELRRGFADGSLDEDAIANIDETHFVVDFDNGKTLGFSGEKHIKYADVVSGGEGLTMVVRLSGGASAQIFPPMMIFMNAEGNYPIRGVKDNVPGLTPVDARRLFSGQLLRAFRCRDELDAINADFKFLPPHATDPCQPADSFVIAQIKDAWKMKWNEKKMALINDNCWQNNVRKDGSWSGKLRNPGKSFFLELAAETVRTVN</sequence>
<dbReference type="Proteomes" id="UP000198211">
    <property type="component" value="Unassembled WGS sequence"/>
</dbReference>
<dbReference type="OrthoDB" id="111624at2759"/>
<dbReference type="EMBL" id="NBNE01011838">
    <property type="protein sequence ID" value="OWY96290.1"/>
    <property type="molecule type" value="Genomic_DNA"/>
</dbReference>
<reference evidence="2" key="1">
    <citation type="submission" date="2017-03" db="EMBL/GenBank/DDBJ databases">
        <title>Phytopthora megakarya and P. palmivora, two closely related causual agents of cacao black pod achieved similar genome size and gene model numbers by different mechanisms.</title>
        <authorList>
            <person name="Ali S."/>
            <person name="Shao J."/>
            <person name="Larry D.J."/>
            <person name="Kronmiller B."/>
            <person name="Shen D."/>
            <person name="Strem M.D."/>
            <person name="Melnick R.L."/>
            <person name="Guiltinan M.J."/>
            <person name="Tyler B.M."/>
            <person name="Meinhardt L.W."/>
            <person name="Bailey B.A."/>
        </authorList>
    </citation>
    <scope>NUCLEOTIDE SEQUENCE [LARGE SCALE GENOMIC DNA]</scope>
    <source>
        <strain evidence="2">zdho120</strain>
    </source>
</reference>
<evidence type="ECO:0008006" key="3">
    <source>
        <dbReference type="Google" id="ProtNLM"/>
    </source>
</evidence>
<protein>
    <recommendedName>
        <fullName evidence="3">DDE-1 domain-containing protein</fullName>
    </recommendedName>
</protein>
<evidence type="ECO:0000313" key="2">
    <source>
        <dbReference type="Proteomes" id="UP000198211"/>
    </source>
</evidence>
<dbReference type="AlphaFoldDB" id="A0A225UT89"/>